<comment type="caution">
    <text evidence="1">The sequence shown here is derived from an EMBL/GenBank/DDBJ whole genome shotgun (WGS) entry which is preliminary data.</text>
</comment>
<evidence type="ECO:0000313" key="2">
    <source>
        <dbReference type="Proteomes" id="UP000228859"/>
    </source>
</evidence>
<dbReference type="AlphaFoldDB" id="A0A2D3WIT3"/>
<dbReference type="Proteomes" id="UP000228859">
    <property type="component" value="Unassembled WGS sequence"/>
</dbReference>
<protein>
    <submittedName>
        <fullName evidence="1">Uncharacterized protein</fullName>
    </submittedName>
</protein>
<dbReference type="EMBL" id="DLUI01000145">
    <property type="protein sequence ID" value="DAB37634.1"/>
    <property type="molecule type" value="Genomic_DNA"/>
</dbReference>
<gene>
    <name evidence="1" type="ORF">CFH83_10170</name>
</gene>
<sequence>MEHHVVIEKLCSCAKKEEMSQITTYDTKENAYEAAETQLAYMQGHFCGKHEFQLVEVGDNYVIGMVSGCGCKG</sequence>
<organism evidence="1 2">
    <name type="scientific">Sulfuricurvum kujiense</name>
    <dbReference type="NCBI Taxonomy" id="148813"/>
    <lineage>
        <taxon>Bacteria</taxon>
        <taxon>Pseudomonadati</taxon>
        <taxon>Campylobacterota</taxon>
        <taxon>Epsilonproteobacteria</taxon>
        <taxon>Campylobacterales</taxon>
        <taxon>Sulfurimonadaceae</taxon>
        <taxon>Sulfuricurvum</taxon>
    </lineage>
</organism>
<evidence type="ECO:0000313" key="1">
    <source>
        <dbReference type="EMBL" id="DAB37634.1"/>
    </source>
</evidence>
<reference evidence="1 2" key="1">
    <citation type="journal article" date="2017" name="Front. Microbiol.">
        <title>Comparative Genomic Analysis of the Class Epsilonproteobacteria and Proposed Reclassification to Epsilonbacteraeota (phyl. nov.).</title>
        <authorList>
            <person name="Waite D.W."/>
            <person name="Vanwonterghem I."/>
            <person name="Rinke C."/>
            <person name="Parks D.H."/>
            <person name="Zhang Y."/>
            <person name="Takai K."/>
            <person name="Sievert S.M."/>
            <person name="Simon J."/>
            <person name="Campbell B.J."/>
            <person name="Hanson T.E."/>
            <person name="Woyke T."/>
            <person name="Klotz M.G."/>
            <person name="Hugenholtz P."/>
        </authorList>
    </citation>
    <scope>NUCLEOTIDE SEQUENCE [LARGE SCALE GENOMIC DNA]</scope>
    <source>
        <strain evidence="1">UBA12443</strain>
    </source>
</reference>
<dbReference type="RefSeq" id="WP_294894550.1">
    <property type="nucleotide sequence ID" value="NZ_DLUI01000145.1"/>
</dbReference>
<name>A0A2D3WIT3_9BACT</name>
<proteinExistence type="predicted"/>
<accession>A0A2D3WIT3</accession>